<evidence type="ECO:0000256" key="3">
    <source>
        <dbReference type="ARBA" id="ARBA00022692"/>
    </source>
</evidence>
<keyword evidence="3 6" id="KW-0812">Transmembrane</keyword>
<reference evidence="7 8" key="1">
    <citation type="submission" date="2015-12" db="EMBL/GenBank/DDBJ databases">
        <title>Haloprofundus marisrubri gen. nov., sp. nov., an extremely halophilic archaeon isolated from the Discovery deep brine-seawater interface in the Red Sea.</title>
        <authorList>
            <person name="Zhang G."/>
            <person name="Stingl U."/>
            <person name="Rashid M."/>
        </authorList>
    </citation>
    <scope>NUCLEOTIDE SEQUENCE [LARGE SCALE GENOMIC DNA]</scope>
    <source>
        <strain evidence="7 8">SB9</strain>
    </source>
</reference>
<feature type="transmembrane region" description="Helical" evidence="6">
    <location>
        <begin position="198"/>
        <end position="217"/>
    </location>
</feature>
<evidence type="ECO:0000256" key="4">
    <source>
        <dbReference type="ARBA" id="ARBA00022989"/>
    </source>
</evidence>
<dbReference type="STRING" id="1514971.AUR64_16505"/>
<feature type="transmembrane region" description="Helical" evidence="6">
    <location>
        <begin position="87"/>
        <end position="104"/>
    </location>
</feature>
<keyword evidence="5 6" id="KW-0472">Membrane</keyword>
<dbReference type="InterPro" id="IPR002794">
    <property type="entry name" value="DUF92_TMEM19"/>
</dbReference>
<feature type="transmembrane region" description="Helical" evidence="6">
    <location>
        <begin position="416"/>
        <end position="436"/>
    </location>
</feature>
<dbReference type="Pfam" id="PF01940">
    <property type="entry name" value="DUF92"/>
    <property type="match status" value="1"/>
</dbReference>
<dbReference type="PANTHER" id="PTHR13353:SF5">
    <property type="entry name" value="TRANSMEMBRANE PROTEIN 19"/>
    <property type="match status" value="1"/>
</dbReference>
<gene>
    <name evidence="7" type="ORF">AUR64_16505</name>
</gene>
<dbReference type="EMBL" id="LOPU01000029">
    <property type="protein sequence ID" value="KTG09379.1"/>
    <property type="molecule type" value="Genomic_DNA"/>
</dbReference>
<dbReference type="AlphaFoldDB" id="A0A0W1R7I7"/>
<evidence type="ECO:0000256" key="2">
    <source>
        <dbReference type="ARBA" id="ARBA00009012"/>
    </source>
</evidence>
<dbReference type="GO" id="GO:0016020">
    <property type="term" value="C:membrane"/>
    <property type="evidence" value="ECO:0007669"/>
    <property type="project" value="UniProtKB-SubCell"/>
</dbReference>
<feature type="transmembrane region" description="Helical" evidence="6">
    <location>
        <begin position="229"/>
        <end position="256"/>
    </location>
</feature>
<comment type="caution">
    <text evidence="7">The sequence shown here is derived from an EMBL/GenBank/DDBJ whole genome shotgun (WGS) entry which is preliminary data.</text>
</comment>
<evidence type="ECO:0000313" key="7">
    <source>
        <dbReference type="EMBL" id="KTG09379.1"/>
    </source>
</evidence>
<proteinExistence type="inferred from homology"/>
<feature type="transmembrane region" description="Helical" evidence="6">
    <location>
        <begin position="175"/>
        <end position="191"/>
    </location>
</feature>
<evidence type="ECO:0000256" key="6">
    <source>
        <dbReference type="SAM" id="Phobius"/>
    </source>
</evidence>
<feature type="transmembrane region" description="Helical" evidence="6">
    <location>
        <begin position="63"/>
        <end position="80"/>
    </location>
</feature>
<feature type="transmembrane region" description="Helical" evidence="6">
    <location>
        <begin position="151"/>
        <end position="169"/>
    </location>
</feature>
<sequence>MTSTLRRAAGFAAVGSLAFATPVLGVAAAVPFAVVAAVAAFVGEDGRFFELFARPGDRQDGRLTGLLGFALAAAALAVLATVPETRMPISAFVAAVVVVAYGNLGEQLVSRWNDGAFHAVAGFTLAGFLAAAGGQALVVSVTSESLSVPKLAFLAAVGAFVAALLREVLLKHDDPLVLVSTGLLLWLFYELPVDVSPLEVAAALALTIVLGYVSYALGTASVTGMLTGILLGVLTIVLGGFGWFAVLITFFGIGALSTKFKYESKRQRGVAEGNDGARGSGNVLGNAAVAIVAVLGYAATEQASVELVFLFAFAGSLATAMSDTLSSEVGGLFDTPRLITNLRRVEPGTDGAVTWQGELAGVLGAVLVAAVAALTMPLDPTVVSALIVALGGIGGMTVDSLLGATVEGERVGNQAVNFLATLSGAVVSVAFAVLLLL</sequence>
<feature type="transmembrane region" description="Helical" evidence="6">
    <location>
        <begin position="382"/>
        <end position="404"/>
    </location>
</feature>
<feature type="transmembrane region" description="Helical" evidence="6">
    <location>
        <begin position="359"/>
        <end position="376"/>
    </location>
</feature>
<keyword evidence="4 6" id="KW-1133">Transmembrane helix</keyword>
<evidence type="ECO:0000256" key="1">
    <source>
        <dbReference type="ARBA" id="ARBA00004141"/>
    </source>
</evidence>
<comment type="similarity">
    <text evidence="2">Belongs to the TMEM19 family.</text>
</comment>
<accession>A0A0W1R7I7</accession>
<evidence type="ECO:0000313" key="8">
    <source>
        <dbReference type="Proteomes" id="UP000054387"/>
    </source>
</evidence>
<dbReference type="Proteomes" id="UP000054387">
    <property type="component" value="Unassembled WGS sequence"/>
</dbReference>
<dbReference type="RefSeq" id="WP_058582531.1">
    <property type="nucleotide sequence ID" value="NZ_LOPU01000029.1"/>
</dbReference>
<dbReference type="OrthoDB" id="28948at2157"/>
<evidence type="ECO:0000256" key="5">
    <source>
        <dbReference type="ARBA" id="ARBA00023136"/>
    </source>
</evidence>
<keyword evidence="8" id="KW-1185">Reference proteome</keyword>
<evidence type="ECO:0008006" key="9">
    <source>
        <dbReference type="Google" id="ProtNLM"/>
    </source>
</evidence>
<dbReference type="PANTHER" id="PTHR13353">
    <property type="entry name" value="TRANSMEMBRANE PROTEIN 19"/>
    <property type="match status" value="1"/>
</dbReference>
<protein>
    <recommendedName>
        <fullName evidence="9">DUF92 domain-containing protein</fullName>
    </recommendedName>
</protein>
<comment type="subcellular location">
    <subcellularLocation>
        <location evidence="1">Membrane</location>
        <topology evidence="1">Multi-pass membrane protein</topology>
    </subcellularLocation>
</comment>
<organism evidence="7 8">
    <name type="scientific">Haloprofundus marisrubri</name>
    <dbReference type="NCBI Taxonomy" id="1514971"/>
    <lineage>
        <taxon>Archaea</taxon>
        <taxon>Methanobacteriati</taxon>
        <taxon>Methanobacteriota</taxon>
        <taxon>Stenosarchaea group</taxon>
        <taxon>Halobacteria</taxon>
        <taxon>Halobacteriales</taxon>
        <taxon>Haloferacaceae</taxon>
        <taxon>Haloprofundus</taxon>
    </lineage>
</organism>
<name>A0A0W1R7I7_9EURY</name>
<feature type="transmembrane region" description="Helical" evidence="6">
    <location>
        <begin position="116"/>
        <end position="139"/>
    </location>
</feature>